<comment type="caution">
    <text evidence="1">The sequence shown here is derived from an EMBL/GenBank/DDBJ whole genome shotgun (WGS) entry which is preliminary data.</text>
</comment>
<dbReference type="PANTHER" id="PTHR37315">
    <property type="entry name" value="UPF0311 PROTEIN BLR7842"/>
    <property type="match status" value="1"/>
</dbReference>
<dbReference type="InterPro" id="IPR020915">
    <property type="entry name" value="UPF0311"/>
</dbReference>
<dbReference type="Pfam" id="PF11578">
    <property type="entry name" value="DUF3237"/>
    <property type="match status" value="1"/>
</dbReference>
<name>A0A139IRL1_9PEZI</name>
<keyword evidence="2" id="KW-1185">Reference proteome</keyword>
<evidence type="ECO:0000313" key="1">
    <source>
        <dbReference type="EMBL" id="KXT17379.1"/>
    </source>
</evidence>
<protein>
    <submittedName>
        <fullName evidence="1">Uncharacterized protein</fullName>
    </submittedName>
</protein>
<sequence length="228" mass="24852">MHRNNHIPVEKSSYVSGCPQANADCIPSYKMMSKTTMALDYRPSLPAVTHFIMRLSVLFSTILSLAAAGSAQTVLAPVHEPKPPALEFLYTAYADCLNTIYESQGPRGIRKAIPIVGGNFTGPRVKGKILDLGADWGLTDPQTGVFSADTRYNLQTDDGANIFLQTSGPAVPAGGLHLRVLIETGDAKYYWLNNIVAVGVLSRAETRDDGFTLRIDVWHDRSMTKLQA</sequence>
<dbReference type="EMBL" id="LFZO01000021">
    <property type="protein sequence ID" value="KXT17379.1"/>
    <property type="molecule type" value="Genomic_DNA"/>
</dbReference>
<accession>A0A139IRL1</accession>
<dbReference type="Proteomes" id="UP000073492">
    <property type="component" value="Unassembled WGS sequence"/>
</dbReference>
<dbReference type="Gene3D" id="2.40.160.20">
    <property type="match status" value="1"/>
</dbReference>
<evidence type="ECO:0000313" key="2">
    <source>
        <dbReference type="Proteomes" id="UP000073492"/>
    </source>
</evidence>
<proteinExistence type="predicted"/>
<dbReference type="AlphaFoldDB" id="A0A139IRL1"/>
<dbReference type="PANTHER" id="PTHR37315:SF1">
    <property type="entry name" value="UPF0311 PROTEIN BLR7842"/>
    <property type="match status" value="1"/>
</dbReference>
<reference evidence="1 2" key="1">
    <citation type="submission" date="2015-07" db="EMBL/GenBank/DDBJ databases">
        <title>Comparative genomics of the Sigatoka disease complex on banana suggests a link between parallel evolutionary changes in Pseudocercospora fijiensis and Pseudocercospora eumusae and increased virulence on the banana host.</title>
        <authorList>
            <person name="Chang T.-C."/>
            <person name="Salvucci A."/>
            <person name="Crous P.W."/>
            <person name="Stergiopoulos I."/>
        </authorList>
    </citation>
    <scope>NUCLEOTIDE SEQUENCE [LARGE SCALE GENOMIC DNA]</scope>
    <source>
        <strain evidence="1 2">CBS 116634</strain>
    </source>
</reference>
<gene>
    <name evidence="1" type="ORF">AC579_3876</name>
</gene>
<dbReference type="OrthoDB" id="1792at2759"/>
<organism evidence="1 2">
    <name type="scientific">Pseudocercospora musae</name>
    <dbReference type="NCBI Taxonomy" id="113226"/>
    <lineage>
        <taxon>Eukaryota</taxon>
        <taxon>Fungi</taxon>
        <taxon>Dikarya</taxon>
        <taxon>Ascomycota</taxon>
        <taxon>Pezizomycotina</taxon>
        <taxon>Dothideomycetes</taxon>
        <taxon>Dothideomycetidae</taxon>
        <taxon>Mycosphaerellales</taxon>
        <taxon>Mycosphaerellaceae</taxon>
        <taxon>Pseudocercospora</taxon>
    </lineage>
</organism>